<keyword evidence="3" id="KW-1185">Reference proteome</keyword>
<proteinExistence type="predicted"/>
<dbReference type="Proteomes" id="UP001156613">
    <property type="component" value="Unassembled WGS sequence"/>
</dbReference>
<gene>
    <name evidence="2" type="ORF">GCM10010937_16290</name>
</gene>
<reference evidence="3" key="1">
    <citation type="journal article" date="2019" name="Int. J. Syst. Evol. Microbiol.">
        <title>The Global Catalogue of Microorganisms (GCM) 10K type strain sequencing project: providing services to taxonomists for standard genome sequencing and annotation.</title>
        <authorList>
            <consortium name="The Broad Institute Genomics Platform"/>
            <consortium name="The Broad Institute Genome Sequencing Center for Infectious Disease"/>
            <person name="Wu L."/>
            <person name="Ma J."/>
        </authorList>
    </citation>
    <scope>NUCLEOTIDE SEQUENCE [LARGE SCALE GENOMIC DNA]</scope>
    <source>
        <strain evidence="3">NBRC 3271</strain>
    </source>
</reference>
<evidence type="ECO:0000256" key="1">
    <source>
        <dbReference type="SAM" id="MobiDB-lite"/>
    </source>
</evidence>
<name>A0ABQ5WI44_GLUJA</name>
<dbReference type="EMBL" id="BSNT01000058">
    <property type="protein sequence ID" value="GLQ59826.1"/>
    <property type="molecule type" value="Genomic_DNA"/>
</dbReference>
<organism evidence="2 3">
    <name type="scientific">Gluconobacter japonicus</name>
    <dbReference type="NCBI Taxonomy" id="376620"/>
    <lineage>
        <taxon>Bacteria</taxon>
        <taxon>Pseudomonadati</taxon>
        <taxon>Pseudomonadota</taxon>
        <taxon>Alphaproteobacteria</taxon>
        <taxon>Acetobacterales</taxon>
        <taxon>Acetobacteraceae</taxon>
        <taxon>Gluconobacter</taxon>
    </lineage>
</organism>
<evidence type="ECO:0000313" key="2">
    <source>
        <dbReference type="EMBL" id="GLQ59826.1"/>
    </source>
</evidence>
<accession>A0ABQ5WI44</accession>
<dbReference type="RefSeq" id="WP_062502452.1">
    <property type="nucleotide sequence ID" value="NZ_BEWO01000029.1"/>
</dbReference>
<sequence length="254" mass="28147">MTNYAVNIFTVRAPLATLEAVARYMGCKSQRDADGALRFDLTGRHDAAAYEAGDELARRFPDARILCAYHPESCNFLLGGVAAWAGGEQQYVVSFLPCHEADYTDPAELARRHLLVLFRRLPQSLTAIRDVGLDAHFGRLRRKAVLARGWRIVSEHAPYEITLIWLPETGEEGEACVLALYPPHARAWFFGAVDTYGGFGSTTAVSLDIVRQCVPVLPHWVITEWERAERKQVATSGGAEERAAEEGEAGEILF</sequence>
<comment type="caution">
    <text evidence="2">The sequence shown here is derived from an EMBL/GenBank/DDBJ whole genome shotgun (WGS) entry which is preliminary data.</text>
</comment>
<feature type="region of interest" description="Disordered" evidence="1">
    <location>
        <begin position="233"/>
        <end position="254"/>
    </location>
</feature>
<protein>
    <submittedName>
        <fullName evidence="2">Uncharacterized protein</fullName>
    </submittedName>
</protein>
<evidence type="ECO:0000313" key="3">
    <source>
        <dbReference type="Proteomes" id="UP001156613"/>
    </source>
</evidence>